<dbReference type="PANTHER" id="PTHR46124">
    <property type="entry name" value="D-AMINOACYL-TRNA DEACYLASE"/>
    <property type="match status" value="1"/>
</dbReference>
<dbReference type="FunFam" id="3.20.20.140:FF:000005">
    <property type="entry name" value="TatD family hydrolase"/>
    <property type="match status" value="1"/>
</dbReference>
<name>A0A1F5TCX8_9BACT</name>
<dbReference type="Gene3D" id="3.20.20.140">
    <property type="entry name" value="Metal-dependent hydrolases"/>
    <property type="match status" value="1"/>
</dbReference>
<evidence type="ECO:0000256" key="2">
    <source>
        <dbReference type="ARBA" id="ARBA00022801"/>
    </source>
</evidence>
<dbReference type="GO" id="GO:0046872">
    <property type="term" value="F:metal ion binding"/>
    <property type="evidence" value="ECO:0007669"/>
    <property type="project" value="UniProtKB-KW"/>
</dbReference>
<feature type="binding site" evidence="3">
    <location>
        <position position="222"/>
    </location>
    <ligand>
        <name>a divalent metal cation</name>
        <dbReference type="ChEBI" id="CHEBI:60240"/>
        <label>1</label>
    </ligand>
</feature>
<evidence type="ECO:0008006" key="6">
    <source>
        <dbReference type="Google" id="ProtNLM"/>
    </source>
</evidence>
<dbReference type="InterPro" id="IPR001130">
    <property type="entry name" value="TatD-like"/>
</dbReference>
<gene>
    <name evidence="4" type="ORF">A2482_03315</name>
</gene>
<feature type="binding site" evidence="3">
    <location>
        <position position="5"/>
    </location>
    <ligand>
        <name>a divalent metal cation</name>
        <dbReference type="ChEBI" id="CHEBI:60240"/>
        <label>1</label>
    </ligand>
</feature>
<dbReference type="EMBL" id="MFGM01000028">
    <property type="protein sequence ID" value="OGF36830.1"/>
    <property type="molecule type" value="Genomic_DNA"/>
</dbReference>
<feature type="binding site" evidence="3">
    <location>
        <position position="141"/>
    </location>
    <ligand>
        <name>a divalent metal cation</name>
        <dbReference type="ChEBI" id="CHEBI:60240"/>
        <label>2</label>
    </ligand>
</feature>
<reference evidence="4 5" key="1">
    <citation type="journal article" date="2016" name="Nat. Commun.">
        <title>Thousands of microbial genomes shed light on interconnected biogeochemical processes in an aquifer system.</title>
        <authorList>
            <person name="Anantharaman K."/>
            <person name="Brown C.T."/>
            <person name="Hug L.A."/>
            <person name="Sharon I."/>
            <person name="Castelle C.J."/>
            <person name="Probst A.J."/>
            <person name="Thomas B.C."/>
            <person name="Singh A."/>
            <person name="Wilkins M.J."/>
            <person name="Karaoz U."/>
            <person name="Brodie E.L."/>
            <person name="Williams K.H."/>
            <person name="Hubbard S.S."/>
            <person name="Banfield J.F."/>
        </authorList>
    </citation>
    <scope>NUCLEOTIDE SEQUENCE [LARGE SCALE GENOMIC DNA]</scope>
</reference>
<dbReference type="Pfam" id="PF01026">
    <property type="entry name" value="TatD_DNase"/>
    <property type="match status" value="1"/>
</dbReference>
<dbReference type="Proteomes" id="UP000178656">
    <property type="component" value="Unassembled WGS sequence"/>
</dbReference>
<dbReference type="GO" id="GO:0016788">
    <property type="term" value="F:hydrolase activity, acting on ester bonds"/>
    <property type="evidence" value="ECO:0007669"/>
    <property type="project" value="InterPro"/>
</dbReference>
<evidence type="ECO:0000256" key="1">
    <source>
        <dbReference type="ARBA" id="ARBA00022723"/>
    </source>
</evidence>
<dbReference type="PIRSF" id="PIRSF005902">
    <property type="entry name" value="DNase_TatD"/>
    <property type="match status" value="1"/>
</dbReference>
<dbReference type="GO" id="GO:0005829">
    <property type="term" value="C:cytosol"/>
    <property type="evidence" value="ECO:0007669"/>
    <property type="project" value="TreeGrafter"/>
</dbReference>
<comment type="caution">
    <text evidence="4">The sequence shown here is derived from an EMBL/GenBank/DDBJ whole genome shotgun (WGS) entry which is preliminary data.</text>
</comment>
<dbReference type="CDD" id="cd01310">
    <property type="entry name" value="TatD_DNAse"/>
    <property type="match status" value="1"/>
</dbReference>
<dbReference type="AlphaFoldDB" id="A0A1F5TCX8"/>
<dbReference type="GO" id="GO:0004536">
    <property type="term" value="F:DNA nuclease activity"/>
    <property type="evidence" value="ECO:0007669"/>
    <property type="project" value="InterPro"/>
</dbReference>
<organism evidence="4 5">
    <name type="scientific">Candidatus Falkowbacteria bacterium RIFOXYC2_FULL_48_21</name>
    <dbReference type="NCBI Taxonomy" id="1798005"/>
    <lineage>
        <taxon>Bacteria</taxon>
        <taxon>Candidatus Falkowiibacteriota</taxon>
    </lineage>
</organism>
<proteinExistence type="predicted"/>
<accession>A0A1F5TCX8</accession>
<dbReference type="SUPFAM" id="SSF51556">
    <property type="entry name" value="Metallo-dependent hydrolases"/>
    <property type="match status" value="1"/>
</dbReference>
<evidence type="ECO:0000313" key="4">
    <source>
        <dbReference type="EMBL" id="OGF36830.1"/>
    </source>
</evidence>
<dbReference type="InterPro" id="IPR015991">
    <property type="entry name" value="TatD/YcfH-like"/>
</dbReference>
<keyword evidence="2" id="KW-0378">Hydrolase</keyword>
<protein>
    <recommendedName>
        <fullName evidence="6">Hydrolase TatD</fullName>
    </recommendedName>
</protein>
<evidence type="ECO:0000256" key="3">
    <source>
        <dbReference type="PIRSR" id="PIRSR005902-1"/>
    </source>
</evidence>
<keyword evidence="1 3" id="KW-0479">Metal-binding</keyword>
<feature type="binding site" evidence="3">
    <location>
        <position position="172"/>
    </location>
    <ligand>
        <name>a divalent metal cation</name>
        <dbReference type="ChEBI" id="CHEBI:60240"/>
        <label>2</label>
    </ligand>
</feature>
<feature type="binding site" evidence="3">
    <location>
        <position position="7"/>
    </location>
    <ligand>
        <name>a divalent metal cation</name>
        <dbReference type="ChEBI" id="CHEBI:60240"/>
        <label>1</label>
    </ligand>
</feature>
<sequence length="273" mass="30676">MYDTHAHVNFNAYKDDFEAVLKRAFEKDVSVINVGSQLSTSARAVEMARQYEKAYAAVGLHPIHLEDMEVEEEHANFTTRREEFDYHAYRELASQEKVVAIGETGVDFFHTDGEDKIAKQKQVFVEHVKLANELALPLIVHCRGKKDNIGGAYVDVLKILQEHKPKAGGVMHCYVGPAELLKSFLDLGFYIGFNGVLTFDKTGTVEKSLLATPLDRVLTETDCPYLTPPPFRGKRNEPAYVEYIVGKIADVLELPIDEIKKKTGENARALFSI</sequence>
<evidence type="ECO:0000313" key="5">
    <source>
        <dbReference type="Proteomes" id="UP000178656"/>
    </source>
</evidence>
<dbReference type="NCBIfam" id="TIGR00010">
    <property type="entry name" value="YchF/TatD family DNA exonuclease"/>
    <property type="match status" value="1"/>
</dbReference>
<feature type="binding site" evidence="3">
    <location>
        <position position="103"/>
    </location>
    <ligand>
        <name>a divalent metal cation</name>
        <dbReference type="ChEBI" id="CHEBI:60240"/>
        <label>1</label>
    </ligand>
</feature>
<dbReference type="PANTHER" id="PTHR46124:SF2">
    <property type="entry name" value="D-AMINOACYL-TRNA DEACYLASE"/>
    <property type="match status" value="1"/>
</dbReference>
<dbReference type="InterPro" id="IPR032466">
    <property type="entry name" value="Metal_Hydrolase"/>
</dbReference>